<proteinExistence type="predicted"/>
<evidence type="ECO:0000313" key="4">
    <source>
        <dbReference type="Proteomes" id="UP001180754"/>
    </source>
</evidence>
<comment type="caution">
    <text evidence="3">The sequence shown here is derived from an EMBL/GenBank/DDBJ whole genome shotgun (WGS) entry which is preliminary data.</text>
</comment>
<evidence type="ECO:0000256" key="1">
    <source>
        <dbReference type="SAM" id="MobiDB-lite"/>
    </source>
</evidence>
<keyword evidence="4" id="KW-1185">Reference proteome</keyword>
<dbReference type="Pfam" id="PF01526">
    <property type="entry name" value="DDE_Tnp_Tn3"/>
    <property type="match status" value="1"/>
</dbReference>
<evidence type="ECO:0000259" key="2">
    <source>
        <dbReference type="Pfam" id="PF01526"/>
    </source>
</evidence>
<organism evidence="3 4">
    <name type="scientific">Streptomyces lonegramiae</name>
    <dbReference type="NCBI Taxonomy" id="3075524"/>
    <lineage>
        <taxon>Bacteria</taxon>
        <taxon>Bacillati</taxon>
        <taxon>Actinomycetota</taxon>
        <taxon>Actinomycetes</taxon>
        <taxon>Kitasatosporales</taxon>
        <taxon>Streptomycetaceae</taxon>
        <taxon>Streptomyces</taxon>
    </lineage>
</organism>
<feature type="domain" description="Tn3 transposase DDE" evidence="2">
    <location>
        <begin position="1"/>
        <end position="49"/>
    </location>
</feature>
<dbReference type="InterPro" id="IPR002513">
    <property type="entry name" value="Tn3_Tnp_DDE_dom"/>
</dbReference>
<accession>A0ABU2XWJ1</accession>
<dbReference type="Proteomes" id="UP001180754">
    <property type="component" value="Unassembled WGS sequence"/>
</dbReference>
<feature type="compositionally biased region" description="Basic residues" evidence="1">
    <location>
        <begin position="75"/>
        <end position="84"/>
    </location>
</feature>
<dbReference type="EMBL" id="JAVRFD010000052">
    <property type="protein sequence ID" value="MDT0550294.1"/>
    <property type="molecule type" value="Genomic_DNA"/>
</dbReference>
<reference evidence="3" key="1">
    <citation type="submission" date="2024-05" db="EMBL/GenBank/DDBJ databases">
        <title>30 novel species of actinomycetes from the DSMZ collection.</title>
        <authorList>
            <person name="Nouioui I."/>
        </authorList>
    </citation>
    <scope>NUCLEOTIDE SEQUENCE</scope>
    <source>
        <strain evidence="3">DSM 41529</strain>
    </source>
</reference>
<sequence>MLQSSLVHVNTMLLQQVLTEPARAKKLTEEARRGLTALFWSNINSYGTFRLDMDKRLDLTPMAIPPGRRLTAWHRRRDRRRRRQGIAGGRYGGPSRLNGV</sequence>
<evidence type="ECO:0000313" key="3">
    <source>
        <dbReference type="EMBL" id="MDT0550294.1"/>
    </source>
</evidence>
<name>A0ABU2XWJ1_9ACTN</name>
<feature type="region of interest" description="Disordered" evidence="1">
    <location>
        <begin position="75"/>
        <end position="100"/>
    </location>
</feature>
<dbReference type="RefSeq" id="WP_311730880.1">
    <property type="nucleotide sequence ID" value="NZ_JAVRFD010000052.1"/>
</dbReference>
<protein>
    <submittedName>
        <fullName evidence="3">Tn3 family transposase</fullName>
    </submittedName>
</protein>
<gene>
    <name evidence="3" type="ORF">RND15_47800</name>
</gene>